<proteinExistence type="inferred from homology"/>
<evidence type="ECO:0000313" key="5">
    <source>
        <dbReference type="Proteomes" id="UP000243140"/>
    </source>
</evidence>
<keyword evidence="5" id="KW-1185">Reference proteome</keyword>
<sequence>MSIDFAALPPEINSGRMYTGAGSGPLMAAAAAWDGVAAELSSAASSYQSVVSELIGGPWLGPSSTSMAAAAAPYVAWMSSTAAQAEQTANQARSAAAAYEAAFTATVPPPLIAANRSLLAALVATNVLGQNTPAIAATEAQYAEMWAQDAAAMFGYAGASTTATQLTAFSEAPESTNSSASTTQATAAAQTTSAAGTGLSQLLSNAGSGNGPLSWLVNVLNSPWVTGYESLTSYGALAPYSTLSDGLTFNGIGIIFDTIPMITTSMIPGVTALQAGATAAAEAPAAALASAPTASAGASLVGVSGADASGELGRAASVGGLSVPQSWGTAAPQIRLASTSLPLAGPDGLPLATAGVSGLHGGVPAMGPIGSVVNAPRNGNSQSRLRARAKGAARAADDQNDTQHRWANFDVLASDGSPSSEREELRKAIAAVAKERDVLKRSAAQLIKEAMNHP</sequence>
<evidence type="ECO:0008006" key="6">
    <source>
        <dbReference type="Google" id="ProtNLM"/>
    </source>
</evidence>
<dbReference type="PANTHER" id="PTHR46766:SF1">
    <property type="entry name" value="GLUTAMINE-RICH PROTEIN 2"/>
    <property type="match status" value="1"/>
</dbReference>
<dbReference type="Pfam" id="PF00823">
    <property type="entry name" value="PPE"/>
    <property type="match status" value="1"/>
</dbReference>
<dbReference type="EMBL" id="MVHV01000029">
    <property type="protein sequence ID" value="ORA78379.1"/>
    <property type="molecule type" value="Genomic_DNA"/>
</dbReference>
<dbReference type="InterPro" id="IPR022171">
    <property type="entry name" value="PPE_C"/>
</dbReference>
<gene>
    <name evidence="4" type="ORF">BST29_21705</name>
</gene>
<dbReference type="SUPFAM" id="SSF140459">
    <property type="entry name" value="PE/PPE dimer-like"/>
    <property type="match status" value="1"/>
</dbReference>
<evidence type="ECO:0000313" key="4">
    <source>
        <dbReference type="EMBL" id="ORA78379.1"/>
    </source>
</evidence>
<reference evidence="4 5" key="1">
    <citation type="submission" date="2017-02" db="EMBL/GenBank/DDBJ databases">
        <title>The new phylogeny of genus Mycobacterium.</title>
        <authorList>
            <person name="Tortoli E."/>
            <person name="Trovato A."/>
            <person name="Cirillo D.M."/>
        </authorList>
    </citation>
    <scope>NUCLEOTIDE SEQUENCE [LARGE SCALE GENOMIC DNA]</scope>
    <source>
        <strain evidence="4 5">IP1130001</strain>
    </source>
</reference>
<dbReference type="PANTHER" id="PTHR46766">
    <property type="entry name" value="GLUTAMINE-RICH PROTEIN 2"/>
    <property type="match status" value="1"/>
</dbReference>
<organism evidence="4 5">
    <name type="scientific">Mycobacterium malmoense</name>
    <dbReference type="NCBI Taxonomy" id="1780"/>
    <lineage>
        <taxon>Bacteria</taxon>
        <taxon>Bacillati</taxon>
        <taxon>Actinomycetota</taxon>
        <taxon>Actinomycetes</taxon>
        <taxon>Mycobacteriales</taxon>
        <taxon>Mycobacteriaceae</taxon>
        <taxon>Mycobacterium</taxon>
    </lineage>
</organism>
<dbReference type="InterPro" id="IPR038332">
    <property type="entry name" value="PPE_sf"/>
</dbReference>
<evidence type="ECO:0000256" key="1">
    <source>
        <dbReference type="ARBA" id="ARBA00010652"/>
    </source>
</evidence>
<dbReference type="Gene3D" id="1.20.1260.20">
    <property type="entry name" value="PPE superfamily"/>
    <property type="match status" value="1"/>
</dbReference>
<comment type="similarity">
    <text evidence="1">Belongs to the mycobacterial PPE family.</text>
</comment>
<protein>
    <recommendedName>
        <fullName evidence="6">PPE family protein</fullName>
    </recommendedName>
</protein>
<evidence type="ECO:0000259" key="2">
    <source>
        <dbReference type="Pfam" id="PF00823"/>
    </source>
</evidence>
<feature type="domain" description="PPE" evidence="2">
    <location>
        <begin position="4"/>
        <end position="167"/>
    </location>
</feature>
<dbReference type="Proteomes" id="UP000243140">
    <property type="component" value="Unassembled WGS sequence"/>
</dbReference>
<name>A0ABX3SLQ4_MYCMA</name>
<dbReference type="Pfam" id="PF12484">
    <property type="entry name" value="PPE-SVP"/>
    <property type="match status" value="1"/>
</dbReference>
<dbReference type="InterPro" id="IPR000030">
    <property type="entry name" value="PPE_dom"/>
</dbReference>
<feature type="domain" description="PPE family C-terminal" evidence="3">
    <location>
        <begin position="309"/>
        <end position="379"/>
    </location>
</feature>
<comment type="caution">
    <text evidence="4">The sequence shown here is derived from an EMBL/GenBank/DDBJ whole genome shotgun (WGS) entry which is preliminary data.</text>
</comment>
<accession>A0ABX3SLQ4</accession>
<evidence type="ECO:0000259" key="3">
    <source>
        <dbReference type="Pfam" id="PF12484"/>
    </source>
</evidence>